<dbReference type="AlphaFoldDB" id="A0A913ZP10"/>
<accession>A0A913ZP10</accession>
<dbReference type="GeneID" id="119725975"/>
<proteinExistence type="predicted"/>
<dbReference type="InterPro" id="IPR015943">
    <property type="entry name" value="WD40/YVTN_repeat-like_dom_sf"/>
</dbReference>
<name>A0A913ZP10_PATMI</name>
<sequence length="138" mass="15555">MASLLQDAVTVRFVPTPPRDQLRVMWGHRLAVSHLFFNGKTIASAAIPREDFQYPAENEILVWNAADGASRCILKGGSNLNHLDYKDGITAGVYADNKVRVWDVRNCSRLHAIYSGVSSQRCLRKDLESEIREVRQDV</sequence>
<protein>
    <submittedName>
        <fullName evidence="1">Uncharacterized protein</fullName>
    </submittedName>
</protein>
<keyword evidence="2" id="KW-1185">Reference proteome</keyword>
<dbReference type="InterPro" id="IPR036322">
    <property type="entry name" value="WD40_repeat_dom_sf"/>
</dbReference>
<dbReference type="SUPFAM" id="SSF50978">
    <property type="entry name" value="WD40 repeat-like"/>
    <property type="match status" value="1"/>
</dbReference>
<dbReference type="RefSeq" id="XP_038053528.1">
    <property type="nucleotide sequence ID" value="XM_038197600.1"/>
</dbReference>
<reference evidence="1" key="1">
    <citation type="submission" date="2022-11" db="UniProtKB">
        <authorList>
            <consortium name="EnsemblMetazoa"/>
        </authorList>
    </citation>
    <scope>IDENTIFICATION</scope>
</reference>
<evidence type="ECO:0000313" key="1">
    <source>
        <dbReference type="EnsemblMetazoa" id="XP_038053528.1"/>
    </source>
</evidence>
<dbReference type="EnsemblMetazoa" id="XM_038197600.1">
    <property type="protein sequence ID" value="XP_038053528.1"/>
    <property type="gene ID" value="LOC119725975"/>
</dbReference>
<evidence type="ECO:0000313" key="2">
    <source>
        <dbReference type="Proteomes" id="UP000887568"/>
    </source>
</evidence>
<organism evidence="1 2">
    <name type="scientific">Patiria miniata</name>
    <name type="common">Bat star</name>
    <name type="synonym">Asterina miniata</name>
    <dbReference type="NCBI Taxonomy" id="46514"/>
    <lineage>
        <taxon>Eukaryota</taxon>
        <taxon>Metazoa</taxon>
        <taxon>Echinodermata</taxon>
        <taxon>Eleutherozoa</taxon>
        <taxon>Asterozoa</taxon>
        <taxon>Asteroidea</taxon>
        <taxon>Valvatacea</taxon>
        <taxon>Valvatida</taxon>
        <taxon>Asterinidae</taxon>
        <taxon>Patiria</taxon>
    </lineage>
</organism>
<dbReference type="Proteomes" id="UP000887568">
    <property type="component" value="Unplaced"/>
</dbReference>
<dbReference type="Gene3D" id="2.130.10.10">
    <property type="entry name" value="YVTN repeat-like/Quinoprotein amine dehydrogenase"/>
    <property type="match status" value="1"/>
</dbReference>